<evidence type="ECO:0000313" key="3">
    <source>
        <dbReference type="Proteomes" id="UP000479114"/>
    </source>
</evidence>
<protein>
    <recommendedName>
        <fullName evidence="4">Sporulation protein</fullName>
    </recommendedName>
</protein>
<name>A0A6C0P169_9BACL</name>
<evidence type="ECO:0008006" key="4">
    <source>
        <dbReference type="Google" id="ProtNLM"/>
    </source>
</evidence>
<feature type="signal peptide" evidence="1">
    <location>
        <begin position="1"/>
        <end position="20"/>
    </location>
</feature>
<dbReference type="AlphaFoldDB" id="A0A6C0P169"/>
<dbReference type="Proteomes" id="UP000479114">
    <property type="component" value="Chromosome"/>
</dbReference>
<gene>
    <name evidence="2" type="ORF">GZH47_14935</name>
</gene>
<feature type="chain" id="PRO_5039673324" description="Sporulation protein" evidence="1">
    <location>
        <begin position="21"/>
        <end position="128"/>
    </location>
</feature>
<proteinExistence type="predicted"/>
<sequence>MSSQRILLGTLALATAISLAGCGNKDETNNYNTKSYGHDGYMGLSNSNPHLPNRNGQFLNQDTDGDFAQTKLKQVPGVGKATILFQAPDMYVTITPKKGFDSAQVKEKATSVLKFNMPRYDVHVKMSR</sequence>
<dbReference type="RefSeq" id="WP_162640780.1">
    <property type="nucleotide sequence ID" value="NZ_CP048286.1"/>
</dbReference>
<keyword evidence="3" id="KW-1185">Reference proteome</keyword>
<dbReference type="PROSITE" id="PS51257">
    <property type="entry name" value="PROKAR_LIPOPROTEIN"/>
    <property type="match status" value="1"/>
</dbReference>
<dbReference type="KEGG" id="prz:GZH47_14935"/>
<dbReference type="EMBL" id="CP048286">
    <property type="protein sequence ID" value="QHW31976.1"/>
    <property type="molecule type" value="Genomic_DNA"/>
</dbReference>
<organism evidence="2 3">
    <name type="scientific">Paenibacillus rhizovicinus</name>
    <dbReference type="NCBI Taxonomy" id="2704463"/>
    <lineage>
        <taxon>Bacteria</taxon>
        <taxon>Bacillati</taxon>
        <taxon>Bacillota</taxon>
        <taxon>Bacilli</taxon>
        <taxon>Bacillales</taxon>
        <taxon>Paenibacillaceae</taxon>
        <taxon>Paenibacillus</taxon>
    </lineage>
</organism>
<reference evidence="2 3" key="1">
    <citation type="submission" date="2020-02" db="EMBL/GenBank/DDBJ databases">
        <title>Paenibacillus sp. nov., isolated from rhizosphere soil of tomato.</title>
        <authorList>
            <person name="Weon H.-Y."/>
            <person name="Lee S.A."/>
        </authorList>
    </citation>
    <scope>NUCLEOTIDE SEQUENCE [LARGE SCALE GENOMIC DNA]</scope>
    <source>
        <strain evidence="2 3">14171R-81</strain>
    </source>
</reference>
<evidence type="ECO:0000313" key="2">
    <source>
        <dbReference type="EMBL" id="QHW31976.1"/>
    </source>
</evidence>
<accession>A0A6C0P169</accession>
<evidence type="ECO:0000256" key="1">
    <source>
        <dbReference type="SAM" id="SignalP"/>
    </source>
</evidence>
<keyword evidence="1" id="KW-0732">Signal</keyword>